<dbReference type="InterPro" id="IPR035225">
    <property type="entry name" value="DUF5338"/>
</dbReference>
<geneLocation type="plasmid" evidence="3">
    <name>plasmid_59kb</name>
</geneLocation>
<keyword evidence="2" id="KW-0614">Plasmid</keyword>
<evidence type="ECO:0000313" key="2">
    <source>
        <dbReference type="EMBL" id="ABS45585.1"/>
    </source>
</evidence>
<dbReference type="KEGG" id="ypi:YpsIP31758_A0029"/>
<dbReference type="Proteomes" id="UP000002412">
    <property type="component" value="Plasmid p_59kb"/>
</dbReference>
<gene>
    <name evidence="2" type="ordered locus">YpsIP31758_A0029</name>
</gene>
<feature type="compositionally biased region" description="Polar residues" evidence="1">
    <location>
        <begin position="99"/>
        <end position="109"/>
    </location>
</feature>
<evidence type="ECO:0000313" key="3">
    <source>
        <dbReference type="Proteomes" id="UP000002412"/>
    </source>
</evidence>
<dbReference type="RefSeq" id="WP_011988429.1">
    <property type="nucleotide sequence ID" value="NC_009704.1"/>
</dbReference>
<protein>
    <submittedName>
        <fullName evidence="2">Conjugal transfer protein TraK</fullName>
    </submittedName>
</protein>
<evidence type="ECO:0000256" key="1">
    <source>
        <dbReference type="SAM" id="MobiDB-lite"/>
    </source>
</evidence>
<sequence>MAKSLSQRIAERQKLLSPLGRGGANRAEFLAQREDIADALQDGWSIKQIWDTLYDEGKITFSYDPFTKYVKNIIRSNKQLPVLSGVQQGQIPEQKPKDAQSQTPKSIFSTGLPKFQHNPGADNDN</sequence>
<dbReference type="Pfam" id="PF17273">
    <property type="entry name" value="DUF5338"/>
    <property type="match status" value="1"/>
</dbReference>
<dbReference type="AlphaFoldDB" id="A0A0U1QT76"/>
<feature type="region of interest" description="Disordered" evidence="1">
    <location>
        <begin position="85"/>
        <end position="125"/>
    </location>
</feature>
<dbReference type="HOGENOM" id="CLU_147357_1_1_6"/>
<proteinExistence type="predicted"/>
<accession>A0A0U1QT76</accession>
<name>A0A0U1QT76_YERP3</name>
<organism evidence="2 3">
    <name type="scientific">Yersinia pseudotuberculosis serotype O:1b (strain IP 31758)</name>
    <dbReference type="NCBI Taxonomy" id="349747"/>
    <lineage>
        <taxon>Bacteria</taxon>
        <taxon>Pseudomonadati</taxon>
        <taxon>Pseudomonadota</taxon>
        <taxon>Gammaproteobacteria</taxon>
        <taxon>Enterobacterales</taxon>
        <taxon>Yersiniaceae</taxon>
        <taxon>Yersinia</taxon>
    </lineage>
</organism>
<dbReference type="EMBL" id="CP000718">
    <property type="protein sequence ID" value="ABS45585.1"/>
    <property type="molecule type" value="Genomic_DNA"/>
</dbReference>
<reference evidence="2 3" key="1">
    <citation type="journal article" date="2007" name="PLoS Genet.">
        <title>The complete genome sequence of Yersinia pseudotuberculosis IP31758, the causative agent of Far East scarlet-like fever.</title>
        <authorList>
            <person name="Eppinger M."/>
            <person name="Rosovitz M.J."/>
            <person name="Fricke W.F."/>
            <person name="Rasko D.A."/>
            <person name="Kokorina G."/>
            <person name="Fayolle C."/>
            <person name="Lindler L.E."/>
            <person name="Carniel E."/>
            <person name="Ravel J."/>
        </authorList>
    </citation>
    <scope>NUCLEOTIDE SEQUENCE [LARGE SCALE GENOMIC DNA]</scope>
    <source>
        <strain evidence="2 3">IP 31758</strain>
        <plasmid evidence="3">Plasmid plasmid_59kb</plasmid>
    </source>
</reference>